<protein>
    <submittedName>
        <fullName evidence="1">Uncharacterized protein</fullName>
    </submittedName>
</protein>
<organism evidence="1">
    <name type="scientific">marine sediment metagenome</name>
    <dbReference type="NCBI Taxonomy" id="412755"/>
    <lineage>
        <taxon>unclassified sequences</taxon>
        <taxon>metagenomes</taxon>
        <taxon>ecological metagenomes</taxon>
    </lineage>
</organism>
<dbReference type="AlphaFoldDB" id="A0A0F9EUP6"/>
<evidence type="ECO:0000313" key="1">
    <source>
        <dbReference type="EMBL" id="KKL77803.1"/>
    </source>
</evidence>
<reference evidence="1" key="1">
    <citation type="journal article" date="2015" name="Nature">
        <title>Complex archaea that bridge the gap between prokaryotes and eukaryotes.</title>
        <authorList>
            <person name="Spang A."/>
            <person name="Saw J.H."/>
            <person name="Jorgensen S.L."/>
            <person name="Zaremba-Niedzwiedzka K."/>
            <person name="Martijn J."/>
            <person name="Lind A.E."/>
            <person name="van Eijk R."/>
            <person name="Schleper C."/>
            <person name="Guy L."/>
            <person name="Ettema T.J."/>
        </authorList>
    </citation>
    <scope>NUCLEOTIDE SEQUENCE</scope>
</reference>
<accession>A0A0F9EUP6</accession>
<dbReference type="EMBL" id="LAZR01023644">
    <property type="protein sequence ID" value="KKL77803.1"/>
    <property type="molecule type" value="Genomic_DNA"/>
</dbReference>
<proteinExistence type="predicted"/>
<comment type="caution">
    <text evidence="1">The sequence shown here is derived from an EMBL/GenBank/DDBJ whole genome shotgun (WGS) entry which is preliminary data.</text>
</comment>
<sequence>MIMVIRAVAQVELALNEKKNPLGLSQQLTAMLDTMFKVKLEVMGLGGTCGETLTRRYDPSKEHPGGMVQLITVLRITQEKHGDFRNKWRKRKQVKLELIRREA</sequence>
<name>A0A0F9EUP6_9ZZZZ</name>
<gene>
    <name evidence="1" type="ORF">LCGC14_2031270</name>
</gene>